<dbReference type="EMBL" id="HBUE01303409">
    <property type="protein sequence ID" value="CAG6580075.1"/>
    <property type="molecule type" value="Transcribed_RNA"/>
</dbReference>
<evidence type="ECO:0000313" key="2">
    <source>
        <dbReference type="EMBL" id="CAG6580072.1"/>
    </source>
</evidence>
<dbReference type="EMBL" id="HBUE01197385">
    <property type="protein sequence ID" value="CAG6528341.1"/>
    <property type="molecule type" value="Transcribed_RNA"/>
</dbReference>
<dbReference type="EMBL" id="HBUE01303410">
    <property type="protein sequence ID" value="CAG6580078.1"/>
    <property type="molecule type" value="Transcribed_RNA"/>
</dbReference>
<reference evidence="2" key="1">
    <citation type="submission" date="2021-05" db="EMBL/GenBank/DDBJ databases">
        <authorList>
            <person name="Alioto T."/>
            <person name="Alioto T."/>
            <person name="Gomez Garrido J."/>
        </authorList>
    </citation>
    <scope>NUCLEOTIDE SEQUENCE</scope>
</reference>
<feature type="region of interest" description="Disordered" evidence="1">
    <location>
        <begin position="1"/>
        <end position="26"/>
    </location>
</feature>
<dbReference type="AlphaFoldDB" id="A0A8D8NW83"/>
<dbReference type="EMBL" id="HBUE01303407">
    <property type="protein sequence ID" value="CAG6580069.1"/>
    <property type="molecule type" value="Transcribed_RNA"/>
</dbReference>
<dbReference type="EMBL" id="HBUE01197384">
    <property type="protein sequence ID" value="CAG6528338.1"/>
    <property type="molecule type" value="Transcribed_RNA"/>
</dbReference>
<protein>
    <submittedName>
        <fullName evidence="2">(northern house mosquito) hypothetical protein</fullName>
    </submittedName>
</protein>
<proteinExistence type="predicted"/>
<dbReference type="EMBL" id="HBUE01197383">
    <property type="protein sequence ID" value="CAG6528335.1"/>
    <property type="molecule type" value="Transcribed_RNA"/>
</dbReference>
<accession>A0A8D8NW83</accession>
<organism evidence="2">
    <name type="scientific">Culex pipiens</name>
    <name type="common">House mosquito</name>
    <dbReference type="NCBI Taxonomy" id="7175"/>
    <lineage>
        <taxon>Eukaryota</taxon>
        <taxon>Metazoa</taxon>
        <taxon>Ecdysozoa</taxon>
        <taxon>Arthropoda</taxon>
        <taxon>Hexapoda</taxon>
        <taxon>Insecta</taxon>
        <taxon>Pterygota</taxon>
        <taxon>Neoptera</taxon>
        <taxon>Endopterygota</taxon>
        <taxon>Diptera</taxon>
        <taxon>Nematocera</taxon>
        <taxon>Culicoidea</taxon>
        <taxon>Culicidae</taxon>
        <taxon>Culicinae</taxon>
        <taxon>Culicini</taxon>
        <taxon>Culex</taxon>
        <taxon>Culex</taxon>
    </lineage>
</organism>
<sequence length="100" mass="11210">MPPRRYSWARVRKPSRASAPLASSVSPEPVPYVWEPNFCAASSSVPRSTTRRPRGRTTTRCLCMPALPSRGRTATGTRNAVESTLRVCWRICGRLRRVPL</sequence>
<dbReference type="EMBL" id="HBUE01303408">
    <property type="protein sequence ID" value="CAG6580072.1"/>
    <property type="molecule type" value="Transcribed_RNA"/>
</dbReference>
<name>A0A8D8NW83_CULPI</name>
<evidence type="ECO:0000256" key="1">
    <source>
        <dbReference type="SAM" id="MobiDB-lite"/>
    </source>
</evidence>
<dbReference type="EMBL" id="HBUE01197386">
    <property type="protein sequence ID" value="CAG6528344.1"/>
    <property type="molecule type" value="Transcribed_RNA"/>
</dbReference>